<evidence type="ECO:0000313" key="3">
    <source>
        <dbReference type="Proteomes" id="UP001156706"/>
    </source>
</evidence>
<dbReference type="EMBL" id="BSOG01000003">
    <property type="protein sequence ID" value="GLR13957.1"/>
    <property type="molecule type" value="Genomic_DNA"/>
</dbReference>
<keyword evidence="3" id="KW-1185">Reference proteome</keyword>
<reference evidence="3" key="1">
    <citation type="journal article" date="2019" name="Int. J. Syst. Evol. Microbiol.">
        <title>The Global Catalogue of Microorganisms (GCM) 10K type strain sequencing project: providing services to taxonomists for standard genome sequencing and annotation.</title>
        <authorList>
            <consortium name="The Broad Institute Genomics Platform"/>
            <consortium name="The Broad Institute Genome Sequencing Center for Infectious Disease"/>
            <person name="Wu L."/>
            <person name="Ma J."/>
        </authorList>
    </citation>
    <scope>NUCLEOTIDE SEQUENCE [LARGE SCALE GENOMIC DNA]</scope>
    <source>
        <strain evidence="3">NBRC 110044</strain>
    </source>
</reference>
<gene>
    <name evidence="2" type="primary">soxA</name>
    <name evidence="2" type="ORF">GCM10007907_27470</name>
</gene>
<evidence type="ECO:0000313" key="2">
    <source>
        <dbReference type="EMBL" id="GLR13957.1"/>
    </source>
</evidence>
<sequence length="77" mass="8158">MKVQLFIDGQAHLATLGSNLAAALAGLPGRCSVSGQPRAALCGMGVCFECRVTIDGQPHQRACQRVVYEGMEVAREL</sequence>
<organism evidence="2 3">
    <name type="scientific">Chitinimonas prasina</name>
    <dbReference type="NCBI Taxonomy" id="1434937"/>
    <lineage>
        <taxon>Bacteria</taxon>
        <taxon>Pseudomonadati</taxon>
        <taxon>Pseudomonadota</taxon>
        <taxon>Betaproteobacteria</taxon>
        <taxon>Neisseriales</taxon>
        <taxon>Chitinibacteraceae</taxon>
        <taxon>Chitinimonas</taxon>
    </lineage>
</organism>
<dbReference type="Gene3D" id="3.10.20.440">
    <property type="entry name" value="2Fe-2S iron-sulphur cluster binding domain, sarcosine oxidase, alpha subunit, N-terminal domain"/>
    <property type="match status" value="1"/>
</dbReference>
<dbReference type="InterPro" id="IPR036010">
    <property type="entry name" value="2Fe-2S_ferredoxin-like_sf"/>
</dbReference>
<dbReference type="Pfam" id="PF13510">
    <property type="entry name" value="Fer2_4"/>
    <property type="match status" value="1"/>
</dbReference>
<proteinExistence type="predicted"/>
<evidence type="ECO:0000256" key="1">
    <source>
        <dbReference type="ARBA" id="ARBA00023002"/>
    </source>
</evidence>
<comment type="caution">
    <text evidence="2">The sequence shown here is derived from an EMBL/GenBank/DDBJ whole genome shotgun (WGS) entry which is preliminary data.</text>
</comment>
<dbReference type="InterPro" id="IPR042204">
    <property type="entry name" value="2Fe-2S-bd_N"/>
</dbReference>
<dbReference type="Proteomes" id="UP001156706">
    <property type="component" value="Unassembled WGS sequence"/>
</dbReference>
<accession>A0ABQ5YHH5</accession>
<dbReference type="RefSeq" id="WP_284197054.1">
    <property type="nucleotide sequence ID" value="NZ_BSOG01000003.1"/>
</dbReference>
<name>A0ABQ5YHH5_9NEIS</name>
<keyword evidence="1" id="KW-0560">Oxidoreductase</keyword>
<protein>
    <submittedName>
        <fullName evidence="2">(2Fe-2S)-binding protein</fullName>
    </submittedName>
</protein>
<dbReference type="SUPFAM" id="SSF54292">
    <property type="entry name" value="2Fe-2S ferredoxin-like"/>
    <property type="match status" value="1"/>
</dbReference>